<reference evidence="2 3" key="1">
    <citation type="submission" date="2016-02" db="EMBL/GenBank/DDBJ databases">
        <title>Biosynthesis of antibiotic leucinostatins and their inhibition on Phytophthora in bio-control Purpureocillium lilacinum.</title>
        <authorList>
            <person name="Wang G."/>
            <person name="Liu Z."/>
            <person name="Lin R."/>
            <person name="Li E."/>
            <person name="Mao Z."/>
            <person name="Ling J."/>
            <person name="Yin W."/>
            <person name="Xie B."/>
        </authorList>
    </citation>
    <scope>NUCLEOTIDE SEQUENCE [LARGE SCALE GENOMIC DNA]</scope>
    <source>
        <strain evidence="1">PLBJ-1</strain>
        <strain evidence="2">PLFJ-1</strain>
    </source>
</reference>
<gene>
    <name evidence="1" type="ORF">VFPBJ_10036</name>
    <name evidence="2" type="ORF">VFPFJ_08652</name>
</gene>
<evidence type="ECO:0000313" key="1">
    <source>
        <dbReference type="EMBL" id="OAQ74741.1"/>
    </source>
</evidence>
<sequence length="204" mass="22461">MSCKSNRGPVGLARARPPFAQDSAKPFLRALPNLVERVLLVSITDSDSCGCASGRSHSCRNQQPAFSPREQLLKFHCRRSCDGVSRLSLSTRFPWSAVVLSYNRSHRARPVLTGDSHRPIVAFFWCPPPFGCKSVSARNGTTARLLNVGPCRPHSDYEACSAPTICLASSVDGWRCWPIAAANHLHAGQMSGVHSFGSWWNWVR</sequence>
<dbReference type="Proteomes" id="UP000078240">
    <property type="component" value="Unassembled WGS sequence"/>
</dbReference>
<accession>A0A179H0F6</accession>
<dbReference type="EMBL" id="LSBH01000009">
    <property type="protein sequence ID" value="OAQ74741.1"/>
    <property type="molecule type" value="Genomic_DNA"/>
</dbReference>
<proteinExistence type="predicted"/>
<protein>
    <submittedName>
        <fullName evidence="2">Uncharacterized protein</fullName>
    </submittedName>
</protein>
<comment type="caution">
    <text evidence="2">The sequence shown here is derived from an EMBL/GenBank/DDBJ whole genome shotgun (WGS) entry which is preliminary data.</text>
</comment>
<evidence type="ECO:0000313" key="3">
    <source>
        <dbReference type="Proteomes" id="UP000078340"/>
    </source>
</evidence>
<dbReference type="AlphaFoldDB" id="A0A179H0F6"/>
<name>A0A179H0F6_PURLI</name>
<evidence type="ECO:0000313" key="2">
    <source>
        <dbReference type="EMBL" id="OAQ82849.1"/>
    </source>
</evidence>
<dbReference type="EMBL" id="LSBI01000008">
    <property type="protein sequence ID" value="OAQ82849.1"/>
    <property type="molecule type" value="Genomic_DNA"/>
</dbReference>
<organism evidence="2 3">
    <name type="scientific">Purpureocillium lilacinum</name>
    <name type="common">Paecilomyces lilacinus</name>
    <dbReference type="NCBI Taxonomy" id="33203"/>
    <lineage>
        <taxon>Eukaryota</taxon>
        <taxon>Fungi</taxon>
        <taxon>Dikarya</taxon>
        <taxon>Ascomycota</taxon>
        <taxon>Pezizomycotina</taxon>
        <taxon>Sordariomycetes</taxon>
        <taxon>Hypocreomycetidae</taxon>
        <taxon>Hypocreales</taxon>
        <taxon>Ophiocordycipitaceae</taxon>
        <taxon>Purpureocillium</taxon>
    </lineage>
</organism>
<dbReference type="Proteomes" id="UP000078340">
    <property type="component" value="Unassembled WGS sequence"/>
</dbReference>